<evidence type="ECO:0000256" key="3">
    <source>
        <dbReference type="ARBA" id="ARBA00012438"/>
    </source>
</evidence>
<dbReference type="InterPro" id="IPR003594">
    <property type="entry name" value="HATPase_dom"/>
</dbReference>
<dbReference type="InterPro" id="IPR036890">
    <property type="entry name" value="HATPase_C_sf"/>
</dbReference>
<keyword evidence="9 10" id="KW-0472">Membrane</keyword>
<feature type="domain" description="Histidine kinase" evidence="11">
    <location>
        <begin position="248"/>
        <end position="444"/>
    </location>
</feature>
<accession>N0B7P9</accession>
<feature type="transmembrane region" description="Helical" evidence="10">
    <location>
        <begin position="12"/>
        <end position="33"/>
    </location>
</feature>
<dbReference type="AlphaFoldDB" id="N0B7P9"/>
<evidence type="ECO:0000256" key="6">
    <source>
        <dbReference type="ARBA" id="ARBA00022692"/>
    </source>
</evidence>
<reference evidence="12 13" key="1">
    <citation type="journal article" date="2013" name="Genome Announc.">
        <title>Genome sequences for three denitrifying bacterial strains isolated from a uranium- and nitrate-contaminated subsurface environment.</title>
        <authorList>
            <person name="Venkatramanan R."/>
            <person name="Prakash O."/>
            <person name="Woyke T."/>
            <person name="Chain P."/>
            <person name="Goodwin L.A."/>
            <person name="Watson D."/>
            <person name="Brooks S."/>
            <person name="Kostka J.E."/>
            <person name="Green S.J."/>
        </authorList>
    </citation>
    <scope>NUCLEOTIDE SEQUENCE [LARGE SCALE GENOMIC DNA]</scope>
    <source>
        <strain evidence="12 13">1NES1</strain>
    </source>
</reference>
<keyword evidence="8 10" id="KW-1133">Transmembrane helix</keyword>
<dbReference type="SMART" id="SM00387">
    <property type="entry name" value="HATPase_c"/>
    <property type="match status" value="1"/>
</dbReference>
<dbReference type="SUPFAM" id="SSF55874">
    <property type="entry name" value="ATPase domain of HSP90 chaperone/DNA topoisomerase II/histidine kinase"/>
    <property type="match status" value="1"/>
</dbReference>
<evidence type="ECO:0000256" key="7">
    <source>
        <dbReference type="ARBA" id="ARBA00022777"/>
    </source>
</evidence>
<evidence type="ECO:0000313" key="13">
    <source>
        <dbReference type="Proteomes" id="UP000005952"/>
    </source>
</evidence>
<comment type="subcellular location">
    <subcellularLocation>
        <location evidence="2">Membrane</location>
    </subcellularLocation>
</comment>
<evidence type="ECO:0000256" key="2">
    <source>
        <dbReference type="ARBA" id="ARBA00004370"/>
    </source>
</evidence>
<evidence type="ECO:0000256" key="1">
    <source>
        <dbReference type="ARBA" id="ARBA00000085"/>
    </source>
</evidence>
<feature type="transmembrane region" description="Helical" evidence="10">
    <location>
        <begin position="169"/>
        <end position="188"/>
    </location>
</feature>
<keyword evidence="6 10" id="KW-0812">Transmembrane</keyword>
<evidence type="ECO:0000313" key="12">
    <source>
        <dbReference type="EMBL" id="AGK56546.1"/>
    </source>
</evidence>
<evidence type="ECO:0000256" key="10">
    <source>
        <dbReference type="SAM" id="Phobius"/>
    </source>
</evidence>
<dbReference type="GO" id="GO:0000155">
    <property type="term" value="F:phosphorelay sensor kinase activity"/>
    <property type="evidence" value="ECO:0007669"/>
    <property type="project" value="InterPro"/>
</dbReference>
<dbReference type="KEGG" id="hdt:HYPDE_24303"/>
<dbReference type="PANTHER" id="PTHR45436">
    <property type="entry name" value="SENSOR HISTIDINE KINASE YKOH"/>
    <property type="match status" value="1"/>
</dbReference>
<dbReference type="Gene3D" id="3.30.565.10">
    <property type="entry name" value="Histidine kinase-like ATPase, C-terminal domain"/>
    <property type="match status" value="1"/>
</dbReference>
<gene>
    <name evidence="12" type="ORF">HYPDE_24303</name>
</gene>
<dbReference type="CDD" id="cd00082">
    <property type="entry name" value="HisKA"/>
    <property type="match status" value="1"/>
</dbReference>
<dbReference type="InterPro" id="IPR036097">
    <property type="entry name" value="HisK_dim/P_sf"/>
</dbReference>
<dbReference type="EC" id="2.7.13.3" evidence="3"/>
<sequence>MTRHSLRLRLLIGGAAVIGLTLIIAGFALTYLFERHVERSLANQLNADLKQVLSVVELDPAGRPRLRREPSDPRFADPLSGLYWQLSTDAGALTRSRSLWDATLPLPRDALSQGDVHEHRIAGPAGQELLAVERTVRFNRANEVIPVRVVIAANVSNIIASRQAFSRDLVPALILLGLTLATATWVQINLGLRPLVRVRSGISDVRSGQASALDRDAPSEVQPLVDEINELLAAQERDLARARGRAADLAHGLKTPLSALAADIRTLKERGEETIAGQIEEVAETIRRHVERELARTRIRGARLGGLVTQTELLPLVEKLTGILKRTESGKRLCFKATVAPGTTMPMEKTDLAEVLGNLLENAARYARTQIRIEMVGDGRVAIDDDGPGIPEAMKAAVLVRGQRLDQSSGGTGLGLAIVQEVLEAYGRQLKLESSSLGGLRVVF</sequence>
<dbReference type="InterPro" id="IPR004358">
    <property type="entry name" value="Sig_transdc_His_kin-like_C"/>
</dbReference>
<evidence type="ECO:0000256" key="4">
    <source>
        <dbReference type="ARBA" id="ARBA00022553"/>
    </source>
</evidence>
<dbReference type="OrthoDB" id="9809567at2"/>
<dbReference type="PRINTS" id="PR00344">
    <property type="entry name" value="BCTRLSENSOR"/>
</dbReference>
<dbReference type="RefSeq" id="WP_015596584.1">
    <property type="nucleotide sequence ID" value="NC_021172.1"/>
</dbReference>
<dbReference type="Proteomes" id="UP000005952">
    <property type="component" value="Chromosome"/>
</dbReference>
<name>N0B7P9_9HYPH</name>
<keyword evidence="4" id="KW-0597">Phosphoprotein</keyword>
<dbReference type="Pfam" id="PF02518">
    <property type="entry name" value="HATPase_c"/>
    <property type="match status" value="1"/>
</dbReference>
<evidence type="ECO:0000256" key="8">
    <source>
        <dbReference type="ARBA" id="ARBA00022989"/>
    </source>
</evidence>
<dbReference type="PANTHER" id="PTHR45436:SF5">
    <property type="entry name" value="SENSOR HISTIDINE KINASE TRCS"/>
    <property type="match status" value="1"/>
</dbReference>
<keyword evidence="13" id="KW-1185">Reference proteome</keyword>
<dbReference type="PROSITE" id="PS50109">
    <property type="entry name" value="HIS_KIN"/>
    <property type="match status" value="1"/>
</dbReference>
<dbReference type="Gene3D" id="1.10.287.130">
    <property type="match status" value="1"/>
</dbReference>
<protein>
    <recommendedName>
        <fullName evidence="3">histidine kinase</fullName>
        <ecNumber evidence="3">2.7.13.3</ecNumber>
    </recommendedName>
</protein>
<evidence type="ECO:0000259" key="11">
    <source>
        <dbReference type="PROSITE" id="PS50109"/>
    </source>
</evidence>
<keyword evidence="5" id="KW-0808">Transferase</keyword>
<dbReference type="InterPro" id="IPR005467">
    <property type="entry name" value="His_kinase_dom"/>
</dbReference>
<dbReference type="SUPFAM" id="SSF47384">
    <property type="entry name" value="Homodimeric domain of signal transducing histidine kinase"/>
    <property type="match status" value="1"/>
</dbReference>
<evidence type="ECO:0000256" key="5">
    <source>
        <dbReference type="ARBA" id="ARBA00022679"/>
    </source>
</evidence>
<dbReference type="InterPro" id="IPR050428">
    <property type="entry name" value="TCS_sensor_his_kinase"/>
</dbReference>
<dbReference type="eggNOG" id="COG0642">
    <property type="taxonomic scope" value="Bacteria"/>
</dbReference>
<keyword evidence="7 12" id="KW-0418">Kinase</keyword>
<comment type="catalytic activity">
    <reaction evidence="1">
        <text>ATP + protein L-histidine = ADP + protein N-phospho-L-histidine.</text>
        <dbReference type="EC" id="2.7.13.3"/>
    </reaction>
</comment>
<dbReference type="InterPro" id="IPR003661">
    <property type="entry name" value="HisK_dim/P_dom"/>
</dbReference>
<organism evidence="12 13">
    <name type="scientific">Hyphomicrobium denitrificans 1NES1</name>
    <dbReference type="NCBI Taxonomy" id="670307"/>
    <lineage>
        <taxon>Bacteria</taxon>
        <taxon>Pseudomonadati</taxon>
        <taxon>Pseudomonadota</taxon>
        <taxon>Alphaproteobacteria</taxon>
        <taxon>Hyphomicrobiales</taxon>
        <taxon>Hyphomicrobiaceae</taxon>
        <taxon>Hyphomicrobium</taxon>
    </lineage>
</organism>
<dbReference type="STRING" id="670307.HYPDE_24303"/>
<proteinExistence type="predicted"/>
<dbReference type="HOGENOM" id="CLU_000445_42_3_5"/>
<dbReference type="GO" id="GO:0005886">
    <property type="term" value="C:plasma membrane"/>
    <property type="evidence" value="ECO:0007669"/>
    <property type="project" value="TreeGrafter"/>
</dbReference>
<evidence type="ECO:0000256" key="9">
    <source>
        <dbReference type="ARBA" id="ARBA00023136"/>
    </source>
</evidence>
<dbReference type="EMBL" id="CP005587">
    <property type="protein sequence ID" value="AGK56546.1"/>
    <property type="molecule type" value="Genomic_DNA"/>
</dbReference>